<dbReference type="PRINTS" id="PR00421">
    <property type="entry name" value="THIOREDOXIN"/>
</dbReference>
<keyword evidence="4" id="KW-0676">Redox-active center</keyword>
<dbReference type="InterPro" id="IPR036249">
    <property type="entry name" value="Thioredoxin-like_sf"/>
</dbReference>
<comment type="caution">
    <text evidence="6">The sequence shown here is derived from an EMBL/GenBank/DDBJ whole genome shotgun (WGS) entry which is preliminary data.</text>
</comment>
<dbReference type="Gene3D" id="3.40.30.10">
    <property type="entry name" value="Glutaredoxin"/>
    <property type="match status" value="1"/>
</dbReference>
<evidence type="ECO:0000259" key="5">
    <source>
        <dbReference type="PROSITE" id="PS51352"/>
    </source>
</evidence>
<sequence>MAGGRVQVVASQDDWNAYLKSNKRVVVDFTATWCGPCQRMAPIFERLSNEFPDITFLKVDVDQLDGVAAACKVEAMPTFIGFLDGKQVGVPVLGANEQNLKTLIYA</sequence>
<dbReference type="CDD" id="cd02947">
    <property type="entry name" value="TRX_family"/>
    <property type="match status" value="1"/>
</dbReference>
<dbReference type="EMBL" id="JAEHOC010000027">
    <property type="protein sequence ID" value="KAG2430541.1"/>
    <property type="molecule type" value="Genomic_DNA"/>
</dbReference>
<evidence type="ECO:0000256" key="3">
    <source>
        <dbReference type="PIRSR" id="PIRSR000077-1"/>
    </source>
</evidence>
<dbReference type="GO" id="GO:0015035">
    <property type="term" value="F:protein-disulfide reductase activity"/>
    <property type="evidence" value="ECO:0007669"/>
    <property type="project" value="InterPro"/>
</dbReference>
<feature type="disulfide bond" description="Redox-active" evidence="4">
    <location>
        <begin position="34"/>
        <end position="37"/>
    </location>
</feature>
<protein>
    <recommendedName>
        <fullName evidence="2">Thioredoxin</fullName>
    </recommendedName>
</protein>
<dbReference type="PROSITE" id="PS51352">
    <property type="entry name" value="THIOREDOXIN_2"/>
    <property type="match status" value="1"/>
</dbReference>
<dbReference type="PROSITE" id="PS00194">
    <property type="entry name" value="THIOREDOXIN_1"/>
    <property type="match status" value="1"/>
</dbReference>
<reference evidence="6" key="1">
    <citation type="journal article" date="2020" name="bioRxiv">
        <title>Comparative genomics of Chlamydomonas.</title>
        <authorList>
            <person name="Craig R.J."/>
            <person name="Hasan A.R."/>
            <person name="Ness R.W."/>
            <person name="Keightley P.D."/>
        </authorList>
    </citation>
    <scope>NUCLEOTIDE SEQUENCE</scope>
    <source>
        <strain evidence="6">SAG 7.73</strain>
    </source>
</reference>
<evidence type="ECO:0000313" key="6">
    <source>
        <dbReference type="EMBL" id="KAG2430541.1"/>
    </source>
</evidence>
<feature type="active site" description="Nucleophile" evidence="3">
    <location>
        <position position="34"/>
    </location>
</feature>
<dbReference type="InterPro" id="IPR005746">
    <property type="entry name" value="Thioredoxin"/>
</dbReference>
<dbReference type="Proteomes" id="UP000650467">
    <property type="component" value="Unassembled WGS sequence"/>
</dbReference>
<dbReference type="PANTHER" id="PTHR46115">
    <property type="entry name" value="THIOREDOXIN-LIKE PROTEIN 1"/>
    <property type="match status" value="1"/>
</dbReference>
<organism evidence="6 7">
    <name type="scientific">Chlamydomonas incerta</name>
    <dbReference type="NCBI Taxonomy" id="51695"/>
    <lineage>
        <taxon>Eukaryota</taxon>
        <taxon>Viridiplantae</taxon>
        <taxon>Chlorophyta</taxon>
        <taxon>core chlorophytes</taxon>
        <taxon>Chlorophyceae</taxon>
        <taxon>CS clade</taxon>
        <taxon>Chlamydomonadales</taxon>
        <taxon>Chlamydomonadaceae</taxon>
        <taxon>Chlamydomonas</taxon>
    </lineage>
</organism>
<evidence type="ECO:0000256" key="2">
    <source>
        <dbReference type="PIRNR" id="PIRNR000077"/>
    </source>
</evidence>
<keyword evidence="7" id="KW-1185">Reference proteome</keyword>
<feature type="domain" description="Thioredoxin" evidence="5">
    <location>
        <begin position="1"/>
        <end position="106"/>
    </location>
</feature>
<comment type="similarity">
    <text evidence="2">Belongs to the thioredoxin family.</text>
</comment>
<feature type="site" description="Contributes to redox potential value" evidence="3">
    <location>
        <position position="36"/>
    </location>
</feature>
<evidence type="ECO:0000313" key="7">
    <source>
        <dbReference type="Proteomes" id="UP000650467"/>
    </source>
</evidence>
<evidence type="ECO:0000256" key="1">
    <source>
        <dbReference type="ARBA" id="ARBA00023157"/>
    </source>
</evidence>
<dbReference type="PIRSF" id="PIRSF000077">
    <property type="entry name" value="Thioredoxin"/>
    <property type="match status" value="1"/>
</dbReference>
<dbReference type="Pfam" id="PF00085">
    <property type="entry name" value="Thioredoxin"/>
    <property type="match status" value="1"/>
</dbReference>
<dbReference type="OrthoDB" id="2121326at2759"/>
<name>A0A835VZB4_CHLIN</name>
<dbReference type="InterPro" id="IPR017937">
    <property type="entry name" value="Thioredoxin_CS"/>
</dbReference>
<evidence type="ECO:0000256" key="4">
    <source>
        <dbReference type="PIRSR" id="PIRSR000077-4"/>
    </source>
</evidence>
<feature type="site" description="Deprotonates C-terminal active site Cys" evidence="3">
    <location>
        <position position="28"/>
    </location>
</feature>
<feature type="active site" description="Nucleophile" evidence="3">
    <location>
        <position position="37"/>
    </location>
</feature>
<dbReference type="InterPro" id="IPR013766">
    <property type="entry name" value="Thioredoxin_domain"/>
</dbReference>
<keyword evidence="1 4" id="KW-1015">Disulfide bond</keyword>
<proteinExistence type="inferred from homology"/>
<feature type="site" description="Contributes to redox potential value" evidence="3">
    <location>
        <position position="35"/>
    </location>
</feature>
<dbReference type="AlphaFoldDB" id="A0A835VZB4"/>
<gene>
    <name evidence="6" type="ORF">HXX76_010061</name>
</gene>
<accession>A0A835VZB4</accession>
<dbReference type="FunFam" id="3.40.30.10:FF:000245">
    <property type="entry name" value="Thioredoxin"/>
    <property type="match status" value="1"/>
</dbReference>
<dbReference type="SUPFAM" id="SSF52833">
    <property type="entry name" value="Thioredoxin-like"/>
    <property type="match status" value="1"/>
</dbReference>